<accession>B6JHS0</accession>
<dbReference type="InterPro" id="IPR018201">
    <property type="entry name" value="Ketoacyl_synth_AS"/>
</dbReference>
<keyword evidence="6" id="KW-0012">Acyltransferase</keyword>
<dbReference type="PANTHER" id="PTHR11712">
    <property type="entry name" value="POLYKETIDE SYNTHASE-RELATED"/>
    <property type="match status" value="1"/>
</dbReference>
<dbReference type="PROSITE" id="PS52004">
    <property type="entry name" value="KS3_2"/>
    <property type="match status" value="1"/>
</dbReference>
<dbReference type="PANTHER" id="PTHR11712:SF336">
    <property type="entry name" value="3-OXOACYL-[ACYL-CARRIER-PROTEIN] SYNTHASE, MITOCHONDRIAL"/>
    <property type="match status" value="1"/>
</dbReference>
<dbReference type="OrthoDB" id="9808669at2"/>
<dbReference type="EC" id="2.3.1.179" evidence="6"/>
<dbReference type="HOGENOM" id="CLU_000022_69_2_5"/>
<proteinExistence type="inferred from homology"/>
<name>B6JHS0_AFIC5</name>
<dbReference type="CDD" id="cd00834">
    <property type="entry name" value="KAS_I_II"/>
    <property type="match status" value="1"/>
</dbReference>
<dbReference type="InterPro" id="IPR014030">
    <property type="entry name" value="Ketoacyl_synth_N"/>
</dbReference>
<dbReference type="Gene3D" id="3.40.47.10">
    <property type="match status" value="1"/>
</dbReference>
<comment type="similarity">
    <text evidence="2 4">Belongs to the thiolase-like superfamily. Beta-ketoacyl-ACP synthases family.</text>
</comment>
<dbReference type="InterPro" id="IPR020841">
    <property type="entry name" value="PKS_Beta-ketoAc_synthase_dom"/>
</dbReference>
<evidence type="ECO:0000256" key="2">
    <source>
        <dbReference type="ARBA" id="ARBA00008467"/>
    </source>
</evidence>
<keyword evidence="7" id="KW-1185">Reference proteome</keyword>
<dbReference type="AlphaFoldDB" id="B6JHS0"/>
<reference evidence="6 7" key="1">
    <citation type="journal article" date="2011" name="J. Bacteriol.">
        <title>Complete genome sequences of the chemolithoautotrophic Oligotropha carboxidovorans strains OM4 and OM5.</title>
        <authorList>
            <person name="Volland S."/>
            <person name="Rachinger M."/>
            <person name="Strittmatter A."/>
            <person name="Daniel R."/>
            <person name="Gottschalk G."/>
            <person name="Meyer O."/>
        </authorList>
    </citation>
    <scope>NUCLEOTIDE SEQUENCE [LARGE SCALE GENOMIC DNA]</scope>
    <source>
        <strain evidence="7">ATCC 49405 / DSM 1227 / KCTC 32145 / OM5</strain>
    </source>
</reference>
<dbReference type="SMART" id="SM00825">
    <property type="entry name" value="PKS_KS"/>
    <property type="match status" value="1"/>
</dbReference>
<comment type="pathway">
    <text evidence="1">Lipid metabolism; fatty acid biosynthesis.</text>
</comment>
<dbReference type="GO" id="GO:0004315">
    <property type="term" value="F:3-oxoacyl-[acyl-carrier-protein] synthase activity"/>
    <property type="evidence" value="ECO:0007669"/>
    <property type="project" value="UniProtKB-EC"/>
</dbReference>
<evidence type="ECO:0000313" key="7">
    <source>
        <dbReference type="Proteomes" id="UP000007730"/>
    </source>
</evidence>
<dbReference type="KEGG" id="oca:OCAR_6501"/>
<dbReference type="InterPro" id="IPR014031">
    <property type="entry name" value="Ketoacyl_synth_C"/>
</dbReference>
<dbReference type="RefSeq" id="WP_012563639.1">
    <property type="nucleotide sequence ID" value="NC_011386.1"/>
</dbReference>
<dbReference type="GO" id="GO:0006633">
    <property type="term" value="P:fatty acid biosynthetic process"/>
    <property type="evidence" value="ECO:0007669"/>
    <property type="project" value="InterPro"/>
</dbReference>
<sequence length="426" mass="44451">MTAAKDQFGRPTVVVTGMGVVTSLGAGKTDNWQKLTAGQSGIRTITRFPTDGLRTTMAGTVDFIPIEPFVSTTLSDKLADLAAEEAVTQASIGSKGDFPGPLFLAVAPVEVEWIARFETARATGSASGIDYDSMLKASGGGRFADFHKRFLFGSVADHLVERFGTKGSPISLSTACASGATAIQLGVEAIRRGEADAALCVATDGSVNPEALIRFSLLSALSTHNEPPEGAARPFAKNRDGFVMAEGAGALVLESYEAATARGAKILGVLAGCGELADSFHRTRSSPDGKPIIGCVRKALADAGMSVEQIDYINAHGTGTPENDKMEYLGISTVFGERASQIPVSSNKSMVGHTLSAAGAVEAVFSLLTLEHQRIPPTINYDIPDPAIPFDVVPNEARDAKVTAVMSNSFGFGGQNAVLILTREPA</sequence>
<evidence type="ECO:0000256" key="1">
    <source>
        <dbReference type="ARBA" id="ARBA00005194"/>
    </source>
</evidence>
<keyword evidence="3 4" id="KW-0808">Transferase</keyword>
<dbReference type="InterPro" id="IPR000794">
    <property type="entry name" value="Beta-ketoacyl_synthase"/>
</dbReference>
<dbReference type="SUPFAM" id="SSF53901">
    <property type="entry name" value="Thiolase-like"/>
    <property type="match status" value="2"/>
</dbReference>
<gene>
    <name evidence="6" type="primary">fabF1</name>
    <name evidence="6" type="ordered locus">OCA5_c15560</name>
</gene>
<feature type="domain" description="Ketosynthase family 3 (KS3)" evidence="5">
    <location>
        <begin position="10"/>
        <end position="423"/>
    </location>
</feature>
<organism evidence="6 7">
    <name type="scientific">Afipia carboxidovorans (strain ATCC 49405 / DSM 1227 / KCTC 32145 / OM5)</name>
    <name type="common">Oligotropha carboxidovorans</name>
    <dbReference type="NCBI Taxonomy" id="504832"/>
    <lineage>
        <taxon>Bacteria</taxon>
        <taxon>Pseudomonadati</taxon>
        <taxon>Pseudomonadota</taxon>
        <taxon>Alphaproteobacteria</taxon>
        <taxon>Hyphomicrobiales</taxon>
        <taxon>Nitrobacteraceae</taxon>
        <taxon>Afipia</taxon>
    </lineage>
</organism>
<protein>
    <submittedName>
        <fullName evidence="6">3-oxoacyl-[acyl-carrier-protein] synthase FabF</fullName>
        <ecNumber evidence="6">2.3.1.179</ecNumber>
    </submittedName>
</protein>
<dbReference type="KEGG" id="ocg:OCA5_c15560"/>
<dbReference type="STRING" id="504832.OCA5_c15560"/>
<dbReference type="Proteomes" id="UP000007730">
    <property type="component" value="Chromosome"/>
</dbReference>
<dbReference type="InterPro" id="IPR016039">
    <property type="entry name" value="Thiolase-like"/>
</dbReference>
<dbReference type="GO" id="GO:0005829">
    <property type="term" value="C:cytosol"/>
    <property type="evidence" value="ECO:0007669"/>
    <property type="project" value="TreeGrafter"/>
</dbReference>
<evidence type="ECO:0000256" key="3">
    <source>
        <dbReference type="ARBA" id="ARBA00022679"/>
    </source>
</evidence>
<dbReference type="EMBL" id="CP002826">
    <property type="protein sequence ID" value="AEI06272.1"/>
    <property type="molecule type" value="Genomic_DNA"/>
</dbReference>
<evidence type="ECO:0000313" key="6">
    <source>
        <dbReference type="EMBL" id="AEI06272.1"/>
    </source>
</evidence>
<dbReference type="PATRIC" id="fig|504832.7.peg.1656"/>
<evidence type="ECO:0000259" key="5">
    <source>
        <dbReference type="PROSITE" id="PS52004"/>
    </source>
</evidence>
<dbReference type="eggNOG" id="COG0304">
    <property type="taxonomic scope" value="Bacteria"/>
</dbReference>
<dbReference type="Pfam" id="PF02801">
    <property type="entry name" value="Ketoacyl-synt_C"/>
    <property type="match status" value="1"/>
</dbReference>
<dbReference type="Pfam" id="PF00109">
    <property type="entry name" value="ketoacyl-synt"/>
    <property type="match status" value="2"/>
</dbReference>
<dbReference type="PROSITE" id="PS00606">
    <property type="entry name" value="KS3_1"/>
    <property type="match status" value="1"/>
</dbReference>
<dbReference type="NCBIfam" id="NF005076">
    <property type="entry name" value="PRK06501.1"/>
    <property type="match status" value="1"/>
</dbReference>
<evidence type="ECO:0000256" key="4">
    <source>
        <dbReference type="RuleBase" id="RU003694"/>
    </source>
</evidence>